<organism evidence="2 3">
    <name type="scientific">Janibacter melonis</name>
    <dbReference type="NCBI Taxonomy" id="262209"/>
    <lineage>
        <taxon>Bacteria</taxon>
        <taxon>Bacillati</taxon>
        <taxon>Actinomycetota</taxon>
        <taxon>Actinomycetes</taxon>
        <taxon>Micrococcales</taxon>
        <taxon>Intrasporangiaceae</taxon>
        <taxon>Janibacter</taxon>
    </lineage>
</organism>
<dbReference type="PROSITE" id="PS51257">
    <property type="entry name" value="PROKAR_LIPOPROTEIN"/>
    <property type="match status" value="1"/>
</dbReference>
<evidence type="ECO:0000256" key="1">
    <source>
        <dbReference type="SAM" id="SignalP"/>
    </source>
</evidence>
<keyword evidence="3" id="KW-1185">Reference proteome</keyword>
<feature type="signal peptide" evidence="1">
    <location>
        <begin position="1"/>
        <end position="26"/>
    </location>
</feature>
<feature type="chain" id="PRO_5039272917" description="Lipoprotein" evidence="1">
    <location>
        <begin position="27"/>
        <end position="322"/>
    </location>
</feature>
<proteinExistence type="predicted"/>
<evidence type="ECO:0000313" key="2">
    <source>
        <dbReference type="EMBL" id="OAB86181.1"/>
    </source>
</evidence>
<reference evidence="2 3" key="1">
    <citation type="submission" date="2016-01" db="EMBL/GenBank/DDBJ databases">
        <title>Janibacter melonis strain CD11_4 genome sequencing and assembly.</title>
        <authorList>
            <person name="Nair G.R."/>
            <person name="Kaur G."/>
            <person name="Chander A.M."/>
            <person name="Mayilraj S."/>
        </authorList>
    </citation>
    <scope>NUCLEOTIDE SEQUENCE [LARGE SCALE GENOMIC DNA]</scope>
    <source>
        <strain evidence="2 3">CD11-4</strain>
    </source>
</reference>
<evidence type="ECO:0008006" key="4">
    <source>
        <dbReference type="Google" id="ProtNLM"/>
    </source>
</evidence>
<dbReference type="RefSeq" id="WP_068277757.1">
    <property type="nucleotide sequence ID" value="NZ_LQZG01000005.1"/>
</dbReference>
<dbReference type="Proteomes" id="UP000076976">
    <property type="component" value="Unassembled WGS sequence"/>
</dbReference>
<dbReference type="STRING" id="262209.AWH69_14880"/>
<name>A0A176Q912_9MICO</name>
<sequence>MTPRRTRLAALALATPLALGGCSSIAGLHDAPAEDAQGQSISDSAGAQVTQRVLGEVGVALDAEGKGSAKDRKTVLTGPALEAADAKVDVEQVEGEGAALAPSAEPTVIAVSKGTSWPRTILATSQQDEEQHLHVLVADNPRSQYRLYASVPMAAGATVPALAESDGAVEVPTKVGSKDLQPVARWAKAVSYPAPKSDPKGVAVDDPFSSALRTNAAKQAKRLGDLASYKVSHTPSSDGMVFPLADGGTLTITTLTRTDTISAGEDAKELTLPDELTELVGEDTVGDRLSVRHLETVAVVAPKGGDVTVVGASEQLSSAKGS</sequence>
<comment type="caution">
    <text evidence="2">The sequence shown here is derived from an EMBL/GenBank/DDBJ whole genome shotgun (WGS) entry which is preliminary data.</text>
</comment>
<protein>
    <recommendedName>
        <fullName evidence="4">Lipoprotein</fullName>
    </recommendedName>
</protein>
<dbReference type="AlphaFoldDB" id="A0A176Q912"/>
<evidence type="ECO:0000313" key="3">
    <source>
        <dbReference type="Proteomes" id="UP000076976"/>
    </source>
</evidence>
<keyword evidence="1" id="KW-0732">Signal</keyword>
<dbReference type="EMBL" id="LQZG01000005">
    <property type="protein sequence ID" value="OAB86181.1"/>
    <property type="molecule type" value="Genomic_DNA"/>
</dbReference>
<accession>A0A176Q912</accession>
<gene>
    <name evidence="2" type="ORF">AWH69_14880</name>
</gene>